<protein>
    <submittedName>
        <fullName evidence="2">Uncharacterized protein</fullName>
    </submittedName>
</protein>
<dbReference type="EMBL" id="JACGWN010000004">
    <property type="protein sequence ID" value="KAL0451257.1"/>
    <property type="molecule type" value="Genomic_DNA"/>
</dbReference>
<name>A0AAW2XAU4_9LAMI</name>
<comment type="caution">
    <text evidence="2">The sequence shown here is derived from an EMBL/GenBank/DDBJ whole genome shotgun (WGS) entry which is preliminary data.</text>
</comment>
<sequence>MEDAQASKREGQGEKRKENKDEGPSKKSKMDFKDKKPAWQRVNAVCTPLTVPITQARSWRARAYCLSLGRTRMDLNVLIQTSSIDFITTMDTQLKSADT</sequence>
<feature type="region of interest" description="Disordered" evidence="1">
    <location>
        <begin position="1"/>
        <end position="35"/>
    </location>
</feature>
<organism evidence="2">
    <name type="scientific">Sesamum latifolium</name>
    <dbReference type="NCBI Taxonomy" id="2727402"/>
    <lineage>
        <taxon>Eukaryota</taxon>
        <taxon>Viridiplantae</taxon>
        <taxon>Streptophyta</taxon>
        <taxon>Embryophyta</taxon>
        <taxon>Tracheophyta</taxon>
        <taxon>Spermatophyta</taxon>
        <taxon>Magnoliopsida</taxon>
        <taxon>eudicotyledons</taxon>
        <taxon>Gunneridae</taxon>
        <taxon>Pentapetalae</taxon>
        <taxon>asterids</taxon>
        <taxon>lamiids</taxon>
        <taxon>Lamiales</taxon>
        <taxon>Pedaliaceae</taxon>
        <taxon>Sesamum</taxon>
    </lineage>
</organism>
<proteinExistence type="predicted"/>
<reference evidence="2" key="1">
    <citation type="submission" date="2020-06" db="EMBL/GenBank/DDBJ databases">
        <authorList>
            <person name="Li T."/>
            <person name="Hu X."/>
            <person name="Zhang T."/>
            <person name="Song X."/>
            <person name="Zhang H."/>
            <person name="Dai N."/>
            <person name="Sheng W."/>
            <person name="Hou X."/>
            <person name="Wei L."/>
        </authorList>
    </citation>
    <scope>NUCLEOTIDE SEQUENCE</scope>
    <source>
        <strain evidence="2">KEN1</strain>
        <tissue evidence="2">Leaf</tissue>
    </source>
</reference>
<dbReference type="AlphaFoldDB" id="A0AAW2XAU4"/>
<evidence type="ECO:0000256" key="1">
    <source>
        <dbReference type="SAM" id="MobiDB-lite"/>
    </source>
</evidence>
<gene>
    <name evidence="2" type="ORF">Slati_1103800</name>
</gene>
<reference evidence="2" key="2">
    <citation type="journal article" date="2024" name="Plant">
        <title>Genomic evolution and insights into agronomic trait innovations of Sesamum species.</title>
        <authorList>
            <person name="Miao H."/>
            <person name="Wang L."/>
            <person name="Qu L."/>
            <person name="Liu H."/>
            <person name="Sun Y."/>
            <person name="Le M."/>
            <person name="Wang Q."/>
            <person name="Wei S."/>
            <person name="Zheng Y."/>
            <person name="Lin W."/>
            <person name="Duan Y."/>
            <person name="Cao H."/>
            <person name="Xiong S."/>
            <person name="Wang X."/>
            <person name="Wei L."/>
            <person name="Li C."/>
            <person name="Ma Q."/>
            <person name="Ju M."/>
            <person name="Zhao R."/>
            <person name="Li G."/>
            <person name="Mu C."/>
            <person name="Tian Q."/>
            <person name="Mei H."/>
            <person name="Zhang T."/>
            <person name="Gao T."/>
            <person name="Zhang H."/>
        </authorList>
    </citation>
    <scope>NUCLEOTIDE SEQUENCE</scope>
    <source>
        <strain evidence="2">KEN1</strain>
    </source>
</reference>
<accession>A0AAW2XAU4</accession>
<evidence type="ECO:0000313" key="2">
    <source>
        <dbReference type="EMBL" id="KAL0451257.1"/>
    </source>
</evidence>